<evidence type="ECO:0000256" key="11">
    <source>
        <dbReference type="PROSITE-ProRule" id="PRU00581"/>
    </source>
</evidence>
<keyword evidence="5" id="KW-1003">Cell membrane</keyword>
<keyword evidence="7" id="KW-0965">Cell junction</keyword>
<evidence type="ECO:0000256" key="7">
    <source>
        <dbReference type="ARBA" id="ARBA00022949"/>
    </source>
</evidence>
<keyword evidence="10 11" id="KW-0472">Membrane</keyword>
<sequence length="586" mass="63451">MGAPPPPKGSFLLPPPFRSLGGAEEKGLPAGTNLLVSLSFPDQLLLPGSRDSAKTPPHKRRGPMALEKPLPAGAEGQPPVGLGPASWPLSSPLRLGAPGTPRPGCSSGSGSPPPSPRGPPHWSAQPAFPEEAPPQPLRSSLASSWRKAFGRGWRRPREEPPAAPLGPHSSGAPNPPPVRPGLETPERTSQGPPSEATPSSKSGKGVSLSSHGEASTGPPGYREKLESCERKYGHLKSWPGLLRLLGALELLLGGMAFACTAAYVQKDYQWPQLYSSGFTGAGFGSYVPMTPFVLVVASLAWLLTVILLALGLTTHYRAILLGSHWWPLAEFALNLSMFLLYLAAGIAYVHDLNRGGLCYSAFAYGPLLTALCRVEGGQVAALTFLFLVPLLYLAGSLVCLQMWRHEAARRRRRLLPPHLRIPPAKGRPAGRGSRRVAFSEEGGPEVLNHAIPVGHNPKPLIVPDYIVRYPAIGSPAEREKYTAIFKDQYVEYQALLREIHARRQRFQELEALMSRLPVRPQSKEIRPSPSTPPFFPPPPPQDPSFLEKQERCDYLRKKLSHLKAQIQTFDATQGAPDETPLPNKVA</sequence>
<feature type="transmembrane region" description="Helical" evidence="14">
    <location>
        <begin position="292"/>
        <end position="313"/>
    </location>
</feature>
<keyword evidence="6 11" id="KW-0812">Transmembrane</keyword>
<dbReference type="PROSITE" id="PS51225">
    <property type="entry name" value="MARVEL"/>
    <property type="match status" value="1"/>
</dbReference>
<evidence type="ECO:0000256" key="2">
    <source>
        <dbReference type="ARBA" id="ARBA00004651"/>
    </source>
</evidence>
<feature type="compositionally biased region" description="Pro residues" evidence="13">
    <location>
        <begin position="529"/>
        <end position="542"/>
    </location>
</feature>
<keyword evidence="9" id="KW-0175">Coiled coil</keyword>
<feature type="domain" description="OCEL" evidence="16">
    <location>
        <begin position="463"/>
        <end position="574"/>
    </location>
</feature>
<keyword evidence="8 14" id="KW-1133">Transmembrane helix</keyword>
<dbReference type="Proteomes" id="UP000472273">
    <property type="component" value="Unplaced"/>
</dbReference>
<dbReference type="PROSITE" id="PS51980">
    <property type="entry name" value="OCEL"/>
    <property type="match status" value="1"/>
</dbReference>
<comment type="similarity">
    <text evidence="3 12">Belongs to the ELL/occludin family.</text>
</comment>
<evidence type="ECO:0000313" key="17">
    <source>
        <dbReference type="Ensembl" id="ENSPTXP00000020669.1"/>
    </source>
</evidence>
<evidence type="ECO:0000256" key="14">
    <source>
        <dbReference type="SAM" id="Phobius"/>
    </source>
</evidence>
<dbReference type="PANTHER" id="PTHR23288:SF41">
    <property type="entry name" value="OCCLUDIN_ELL DOMAIN-CONTAINING PROTEIN 1 ISOFORM X1"/>
    <property type="match status" value="1"/>
</dbReference>
<dbReference type="Pfam" id="PF01284">
    <property type="entry name" value="MARVEL"/>
    <property type="match status" value="1"/>
</dbReference>
<reference evidence="17" key="2">
    <citation type="submission" date="2025-09" db="UniProtKB">
        <authorList>
            <consortium name="Ensembl"/>
        </authorList>
    </citation>
    <scope>IDENTIFICATION</scope>
</reference>
<evidence type="ECO:0000256" key="5">
    <source>
        <dbReference type="ARBA" id="ARBA00022475"/>
    </source>
</evidence>
<dbReference type="PANTHER" id="PTHR23288">
    <property type="entry name" value="OCCLUDIN AND RNA POLYMERASE II ELONGATION FACTOR ELL"/>
    <property type="match status" value="1"/>
</dbReference>
<comment type="subcellular location">
    <subcellularLocation>
        <location evidence="1">Cell junction</location>
        <location evidence="1">Tight junction</location>
    </subcellularLocation>
    <subcellularLocation>
        <location evidence="2">Cell membrane</location>
        <topology evidence="2">Multi-pass membrane protein</topology>
    </subcellularLocation>
</comment>
<feature type="compositionally biased region" description="Pro residues" evidence="13">
    <location>
        <begin position="1"/>
        <end position="17"/>
    </location>
</feature>
<dbReference type="Pfam" id="PF07303">
    <property type="entry name" value="Occludin_ELL"/>
    <property type="match status" value="1"/>
</dbReference>
<evidence type="ECO:0000256" key="8">
    <source>
        <dbReference type="ARBA" id="ARBA00022989"/>
    </source>
</evidence>
<protein>
    <submittedName>
        <fullName evidence="17">Uncharacterized protein</fullName>
    </submittedName>
</protein>
<proteinExistence type="inferred from homology"/>
<feature type="transmembrane region" description="Helical" evidence="14">
    <location>
        <begin position="240"/>
        <end position="264"/>
    </location>
</feature>
<dbReference type="SUPFAM" id="SSF103473">
    <property type="entry name" value="MFS general substrate transporter"/>
    <property type="match status" value="1"/>
</dbReference>
<feature type="region of interest" description="Disordered" evidence="13">
    <location>
        <begin position="1"/>
        <end position="28"/>
    </location>
</feature>
<dbReference type="InterPro" id="IPR036259">
    <property type="entry name" value="MFS_trans_sf"/>
</dbReference>
<dbReference type="InterPro" id="IPR008253">
    <property type="entry name" value="Marvel"/>
</dbReference>
<dbReference type="OMA" id="YSYRGPM"/>
<feature type="compositionally biased region" description="Low complexity" evidence="13">
    <location>
        <begin position="199"/>
        <end position="210"/>
    </location>
</feature>
<feature type="compositionally biased region" description="Low complexity" evidence="13">
    <location>
        <begin position="98"/>
        <end position="110"/>
    </location>
</feature>
<feature type="transmembrane region" description="Helical" evidence="14">
    <location>
        <begin position="379"/>
        <end position="403"/>
    </location>
</feature>
<keyword evidence="4" id="KW-0796">Tight junction</keyword>
<evidence type="ECO:0000256" key="3">
    <source>
        <dbReference type="ARBA" id="ARBA00009171"/>
    </source>
</evidence>
<dbReference type="GO" id="GO:0016324">
    <property type="term" value="C:apical plasma membrane"/>
    <property type="evidence" value="ECO:0007669"/>
    <property type="project" value="TreeGrafter"/>
</dbReference>
<evidence type="ECO:0000256" key="12">
    <source>
        <dbReference type="PROSITE-ProRule" id="PRU01324"/>
    </source>
</evidence>
<name>A0A670ZBS9_PSETE</name>
<evidence type="ECO:0000256" key="1">
    <source>
        <dbReference type="ARBA" id="ARBA00004435"/>
    </source>
</evidence>
<organism evidence="17 18">
    <name type="scientific">Pseudonaja textilis</name>
    <name type="common">Eastern brown snake</name>
    <dbReference type="NCBI Taxonomy" id="8673"/>
    <lineage>
        <taxon>Eukaryota</taxon>
        <taxon>Metazoa</taxon>
        <taxon>Chordata</taxon>
        <taxon>Craniata</taxon>
        <taxon>Vertebrata</taxon>
        <taxon>Euteleostomi</taxon>
        <taxon>Lepidosauria</taxon>
        <taxon>Squamata</taxon>
        <taxon>Bifurcata</taxon>
        <taxon>Unidentata</taxon>
        <taxon>Episquamata</taxon>
        <taxon>Toxicofera</taxon>
        <taxon>Serpentes</taxon>
        <taxon>Colubroidea</taxon>
        <taxon>Elapidae</taxon>
        <taxon>Hydrophiinae</taxon>
        <taxon>Pseudonaja</taxon>
    </lineage>
</organism>
<evidence type="ECO:0000259" key="15">
    <source>
        <dbReference type="PROSITE" id="PS51225"/>
    </source>
</evidence>
<feature type="compositionally biased region" description="Polar residues" evidence="13">
    <location>
        <begin position="187"/>
        <end position="198"/>
    </location>
</feature>
<dbReference type="GO" id="GO:0070830">
    <property type="term" value="P:bicellular tight junction assembly"/>
    <property type="evidence" value="ECO:0007669"/>
    <property type="project" value="TreeGrafter"/>
</dbReference>
<keyword evidence="18" id="KW-1185">Reference proteome</keyword>
<evidence type="ECO:0000256" key="6">
    <source>
        <dbReference type="ARBA" id="ARBA00022692"/>
    </source>
</evidence>
<dbReference type="GO" id="GO:0031410">
    <property type="term" value="C:cytoplasmic vesicle"/>
    <property type="evidence" value="ECO:0007669"/>
    <property type="project" value="TreeGrafter"/>
</dbReference>
<dbReference type="AlphaFoldDB" id="A0A670ZBS9"/>
<dbReference type="InterPro" id="IPR031176">
    <property type="entry name" value="ELL/occludin"/>
</dbReference>
<evidence type="ECO:0000256" key="9">
    <source>
        <dbReference type="ARBA" id="ARBA00023054"/>
    </source>
</evidence>
<dbReference type="SUPFAM" id="SSF144292">
    <property type="entry name" value="occludin/ELL-like"/>
    <property type="match status" value="1"/>
</dbReference>
<dbReference type="Ensembl" id="ENSPTXT00000021301.1">
    <property type="protein sequence ID" value="ENSPTXP00000020669.1"/>
    <property type="gene ID" value="ENSPTXG00000014259.1"/>
</dbReference>
<feature type="domain" description="MARVEL" evidence="15">
    <location>
        <begin position="237"/>
        <end position="404"/>
    </location>
</feature>
<feature type="region of interest" description="Disordered" evidence="13">
    <location>
        <begin position="44"/>
        <end position="222"/>
    </location>
</feature>
<dbReference type="GeneTree" id="ENSGT00940000155771"/>
<evidence type="ECO:0000256" key="13">
    <source>
        <dbReference type="SAM" id="MobiDB-lite"/>
    </source>
</evidence>
<feature type="region of interest" description="Disordered" evidence="13">
    <location>
        <begin position="520"/>
        <end position="546"/>
    </location>
</feature>
<dbReference type="GO" id="GO:0005923">
    <property type="term" value="C:bicellular tight junction"/>
    <property type="evidence" value="ECO:0007669"/>
    <property type="project" value="UniProtKB-SubCell"/>
</dbReference>
<accession>A0A670ZBS9</accession>
<feature type="transmembrane region" description="Helical" evidence="14">
    <location>
        <begin position="325"/>
        <end position="349"/>
    </location>
</feature>
<evidence type="ECO:0000313" key="18">
    <source>
        <dbReference type="Proteomes" id="UP000472273"/>
    </source>
</evidence>
<evidence type="ECO:0000256" key="10">
    <source>
        <dbReference type="ARBA" id="ARBA00023136"/>
    </source>
</evidence>
<dbReference type="InterPro" id="IPR010844">
    <property type="entry name" value="Occludin_ELL"/>
</dbReference>
<dbReference type="Gene3D" id="6.10.140.340">
    <property type="match status" value="1"/>
</dbReference>
<reference evidence="17" key="1">
    <citation type="submission" date="2025-08" db="UniProtKB">
        <authorList>
            <consortium name="Ensembl"/>
        </authorList>
    </citation>
    <scope>IDENTIFICATION</scope>
</reference>
<evidence type="ECO:0000259" key="16">
    <source>
        <dbReference type="PROSITE" id="PS51980"/>
    </source>
</evidence>
<evidence type="ECO:0000256" key="4">
    <source>
        <dbReference type="ARBA" id="ARBA00022427"/>
    </source>
</evidence>